<dbReference type="Proteomes" id="UP000095286">
    <property type="component" value="Unplaced"/>
</dbReference>
<accession>A0AC35UH32</accession>
<dbReference type="WBParaSite" id="RSKR_0001118100.1">
    <property type="protein sequence ID" value="RSKR_0001118100.1"/>
    <property type="gene ID" value="RSKR_0001118100"/>
</dbReference>
<sequence length="155" mass="17402">MVAQFTKNWGLMSWAFGNVGWITDIPIFSDLVCSVMMRMVAQFTKNWGLMSWAFGNVGWITDIPIFSDLICSVMMSKEIQKGFGFNNKKKIHVISTTTIKLKRENASNKKGALVVMPADEEGLFVNVSVEGYANGQLISNITDCYPPTLYKSVNW</sequence>
<reference evidence="2" key="1">
    <citation type="submission" date="2016-11" db="UniProtKB">
        <authorList>
            <consortium name="WormBaseParasite"/>
        </authorList>
    </citation>
    <scope>IDENTIFICATION</scope>
    <source>
        <strain evidence="2">KR3021</strain>
    </source>
</reference>
<organism evidence="1 2">
    <name type="scientific">Rhabditophanes sp. KR3021</name>
    <dbReference type="NCBI Taxonomy" id="114890"/>
    <lineage>
        <taxon>Eukaryota</taxon>
        <taxon>Metazoa</taxon>
        <taxon>Ecdysozoa</taxon>
        <taxon>Nematoda</taxon>
        <taxon>Chromadorea</taxon>
        <taxon>Rhabditida</taxon>
        <taxon>Tylenchina</taxon>
        <taxon>Panagrolaimomorpha</taxon>
        <taxon>Strongyloidoidea</taxon>
        <taxon>Alloionematidae</taxon>
        <taxon>Rhabditophanes</taxon>
    </lineage>
</organism>
<name>A0AC35UH32_9BILA</name>
<evidence type="ECO:0000313" key="2">
    <source>
        <dbReference type="WBParaSite" id="RSKR_0001118100.1"/>
    </source>
</evidence>
<evidence type="ECO:0000313" key="1">
    <source>
        <dbReference type="Proteomes" id="UP000095286"/>
    </source>
</evidence>
<protein>
    <submittedName>
        <fullName evidence="2">Inner membrane protein</fullName>
    </submittedName>
</protein>
<proteinExistence type="predicted"/>